<proteinExistence type="predicted"/>
<dbReference type="AlphaFoldDB" id="A0A8S9ZC59"/>
<comment type="caution">
    <text evidence="1">The sequence shown here is derived from an EMBL/GenBank/DDBJ whole genome shotgun (WGS) entry which is preliminary data.</text>
</comment>
<name>A0A8S9ZC59_9BILA</name>
<evidence type="ECO:0000313" key="2">
    <source>
        <dbReference type="Proteomes" id="UP000605970"/>
    </source>
</evidence>
<organism evidence="1 2">
    <name type="scientific">Meloidogyne graminicola</name>
    <dbReference type="NCBI Taxonomy" id="189291"/>
    <lineage>
        <taxon>Eukaryota</taxon>
        <taxon>Metazoa</taxon>
        <taxon>Ecdysozoa</taxon>
        <taxon>Nematoda</taxon>
        <taxon>Chromadorea</taxon>
        <taxon>Rhabditida</taxon>
        <taxon>Tylenchina</taxon>
        <taxon>Tylenchomorpha</taxon>
        <taxon>Tylenchoidea</taxon>
        <taxon>Meloidogynidae</taxon>
        <taxon>Meloidogyninae</taxon>
        <taxon>Meloidogyne</taxon>
    </lineage>
</organism>
<keyword evidence="2" id="KW-1185">Reference proteome</keyword>
<reference evidence="1" key="1">
    <citation type="journal article" date="2020" name="Ecol. Evol.">
        <title>Genome structure and content of the rice root-knot nematode (Meloidogyne graminicola).</title>
        <authorList>
            <person name="Phan N.T."/>
            <person name="Danchin E.G.J."/>
            <person name="Klopp C."/>
            <person name="Perfus-Barbeoch L."/>
            <person name="Kozlowski D.K."/>
            <person name="Koutsovoulos G.D."/>
            <person name="Lopez-Roques C."/>
            <person name="Bouchez O."/>
            <person name="Zahm M."/>
            <person name="Besnard G."/>
            <person name="Bellafiore S."/>
        </authorList>
    </citation>
    <scope>NUCLEOTIDE SEQUENCE</scope>
    <source>
        <strain evidence="1">VN-18</strain>
    </source>
</reference>
<sequence>MFHWQLIKIIYSLTIFSLKSAIFFFSEEILTCVEKKTCGQVSSKKALKFFFNKYKFVKLFLTCVFRFFTEFTFKF</sequence>
<gene>
    <name evidence="1" type="ORF">Mgra_00009452</name>
</gene>
<protein>
    <submittedName>
        <fullName evidence="1">Uncharacterized protein</fullName>
    </submittedName>
</protein>
<evidence type="ECO:0000313" key="1">
    <source>
        <dbReference type="EMBL" id="KAF7627277.1"/>
    </source>
</evidence>
<accession>A0A8S9ZC59</accession>
<dbReference type="EMBL" id="JABEBT010000157">
    <property type="protein sequence ID" value="KAF7627277.1"/>
    <property type="molecule type" value="Genomic_DNA"/>
</dbReference>
<dbReference type="Proteomes" id="UP000605970">
    <property type="component" value="Unassembled WGS sequence"/>
</dbReference>